<comment type="caution">
    <text evidence="2">The sequence shown here is derived from an EMBL/GenBank/DDBJ whole genome shotgun (WGS) entry which is preliminary data.</text>
</comment>
<keyword evidence="3" id="KW-1185">Reference proteome</keyword>
<evidence type="ECO:0008006" key="4">
    <source>
        <dbReference type="Google" id="ProtNLM"/>
    </source>
</evidence>
<proteinExistence type="predicted"/>
<organism evidence="2 3">
    <name type="scientific">Sorlinia euscelidii</name>
    <dbReference type="NCBI Taxonomy" id="3081148"/>
    <lineage>
        <taxon>Bacteria</taxon>
        <taxon>Pseudomonadati</taxon>
        <taxon>Pseudomonadota</taxon>
        <taxon>Alphaproteobacteria</taxon>
        <taxon>Acetobacterales</taxon>
        <taxon>Acetobacteraceae</taxon>
        <taxon>Sorlinia</taxon>
    </lineage>
</organism>
<reference evidence="2 3" key="1">
    <citation type="submission" date="2023-10" db="EMBL/GenBank/DDBJ databases">
        <title>Sorlinia euscelidii gen. nov., sp. nov., an acetic acid bacteria isolated from the gut of Euscelidius variegatus emitter.</title>
        <authorList>
            <person name="Michoud G."/>
            <person name="Marasco R."/>
            <person name="Seferji K."/>
            <person name="Gonella E."/>
            <person name="Garuglieri E."/>
            <person name="Alma A."/>
            <person name="Mapelli F."/>
            <person name="Borin S."/>
            <person name="Daffonchio D."/>
            <person name="Crotti E."/>
        </authorList>
    </citation>
    <scope>NUCLEOTIDE SEQUENCE [LARGE SCALE GENOMIC DNA]</scope>
    <source>
        <strain evidence="2 3">EV16P</strain>
    </source>
</reference>
<accession>A0ABU7U4D2</accession>
<gene>
    <name evidence="2" type="ORF">DOFOFD_11925</name>
</gene>
<protein>
    <recommendedName>
        <fullName evidence="4">Cathepsin propeptide inhibitor domain-containing protein</fullName>
    </recommendedName>
</protein>
<evidence type="ECO:0000313" key="2">
    <source>
        <dbReference type="EMBL" id="MEE8659705.1"/>
    </source>
</evidence>
<evidence type="ECO:0000256" key="1">
    <source>
        <dbReference type="SAM" id="MobiDB-lite"/>
    </source>
</evidence>
<dbReference type="Proteomes" id="UP001312908">
    <property type="component" value="Unassembled WGS sequence"/>
</dbReference>
<feature type="compositionally biased region" description="Basic residues" evidence="1">
    <location>
        <begin position="206"/>
        <end position="216"/>
    </location>
</feature>
<evidence type="ECO:0000313" key="3">
    <source>
        <dbReference type="Proteomes" id="UP001312908"/>
    </source>
</evidence>
<feature type="region of interest" description="Disordered" evidence="1">
    <location>
        <begin position="188"/>
        <end position="216"/>
    </location>
</feature>
<sequence length="216" mass="24302">MGLFCALSVVILSAFVPVPRARTRPYNSIWRSCHEATPRCQKLQTSVQLDPAFSCRPSLYFPRRAGRPTCGESPTHEAFNVQGLKSELMVTALSCSAQDRYNAFVTKFRPKLAEEEGRLDRYFRSNYGRAASRQRDDYVTQLANVQSKGGVQAGTVFCAQRMQMFDEIDALKDGADLSHYAEGKDIAQPESFESCSGPRNTTARAQQHRRRRSAKH</sequence>
<dbReference type="EMBL" id="JAWJZY010000013">
    <property type="protein sequence ID" value="MEE8659705.1"/>
    <property type="molecule type" value="Genomic_DNA"/>
</dbReference>
<name>A0ABU7U4D2_9PROT</name>